<dbReference type="AlphaFoldDB" id="A0A165NSQ0"/>
<name>A0A165NSQ0_9AGAM</name>
<accession>A0A165NSQ0</accession>
<dbReference type="CDD" id="cd00303">
    <property type="entry name" value="retropepsin_like"/>
    <property type="match status" value="1"/>
</dbReference>
<gene>
    <name evidence="1" type="ORF">NEOLEDRAFT_1076513</name>
</gene>
<sequence length="182" mass="20195">IVPDPVDLYFKGLAPGEIPLHFHVAKESLALRSIVGLVDNKEKVKAILDPSSQIITMSEGVCLSLGVTFDPMVRVQMQSANKTVDLTLSLACNVPFQVGSITLYLQRHVVCNPAYDILLGWPFDIDMHRHMMRPAEMRPKARHNHKGNITITITDPNSDLVATILTYPQGKPHFLSGSFHSE</sequence>
<dbReference type="Gene3D" id="2.40.70.10">
    <property type="entry name" value="Acid Proteases"/>
    <property type="match status" value="1"/>
</dbReference>
<keyword evidence="2" id="KW-1185">Reference proteome</keyword>
<feature type="non-terminal residue" evidence="1">
    <location>
        <position position="1"/>
    </location>
</feature>
<evidence type="ECO:0000313" key="2">
    <source>
        <dbReference type="Proteomes" id="UP000076761"/>
    </source>
</evidence>
<dbReference type="InterPro" id="IPR021109">
    <property type="entry name" value="Peptidase_aspartic_dom_sf"/>
</dbReference>
<reference evidence="1 2" key="1">
    <citation type="journal article" date="2016" name="Mol. Biol. Evol.">
        <title>Comparative Genomics of Early-Diverging Mushroom-Forming Fungi Provides Insights into the Origins of Lignocellulose Decay Capabilities.</title>
        <authorList>
            <person name="Nagy L.G."/>
            <person name="Riley R."/>
            <person name="Tritt A."/>
            <person name="Adam C."/>
            <person name="Daum C."/>
            <person name="Floudas D."/>
            <person name="Sun H."/>
            <person name="Yadav J.S."/>
            <person name="Pangilinan J."/>
            <person name="Larsson K.H."/>
            <person name="Matsuura K."/>
            <person name="Barry K."/>
            <person name="Labutti K."/>
            <person name="Kuo R."/>
            <person name="Ohm R.A."/>
            <person name="Bhattacharya S.S."/>
            <person name="Shirouzu T."/>
            <person name="Yoshinaga Y."/>
            <person name="Martin F.M."/>
            <person name="Grigoriev I.V."/>
            <person name="Hibbett D.S."/>
        </authorList>
    </citation>
    <scope>NUCLEOTIDE SEQUENCE [LARGE SCALE GENOMIC DNA]</scope>
    <source>
        <strain evidence="1 2">HHB14362 ss-1</strain>
    </source>
</reference>
<dbReference type="EMBL" id="KV425627">
    <property type="protein sequence ID" value="KZT20052.1"/>
    <property type="molecule type" value="Genomic_DNA"/>
</dbReference>
<dbReference type="InParanoid" id="A0A165NSQ0"/>
<evidence type="ECO:0000313" key="1">
    <source>
        <dbReference type="EMBL" id="KZT20052.1"/>
    </source>
</evidence>
<proteinExistence type="predicted"/>
<organism evidence="1 2">
    <name type="scientific">Neolentinus lepideus HHB14362 ss-1</name>
    <dbReference type="NCBI Taxonomy" id="1314782"/>
    <lineage>
        <taxon>Eukaryota</taxon>
        <taxon>Fungi</taxon>
        <taxon>Dikarya</taxon>
        <taxon>Basidiomycota</taxon>
        <taxon>Agaricomycotina</taxon>
        <taxon>Agaricomycetes</taxon>
        <taxon>Gloeophyllales</taxon>
        <taxon>Gloeophyllaceae</taxon>
        <taxon>Neolentinus</taxon>
    </lineage>
</organism>
<protein>
    <submittedName>
        <fullName evidence="1">Uncharacterized protein</fullName>
    </submittedName>
</protein>
<dbReference type="OrthoDB" id="3202009at2759"/>
<dbReference type="STRING" id="1314782.A0A165NSQ0"/>
<dbReference type="Proteomes" id="UP000076761">
    <property type="component" value="Unassembled WGS sequence"/>
</dbReference>